<evidence type="ECO:0000313" key="3">
    <source>
        <dbReference type="EnsemblPlants" id="KQK17517"/>
    </source>
</evidence>
<feature type="transmembrane region" description="Helical" evidence="1">
    <location>
        <begin position="6"/>
        <end position="30"/>
    </location>
</feature>
<evidence type="ECO:0000313" key="2">
    <source>
        <dbReference type="EMBL" id="KQK17517.2"/>
    </source>
</evidence>
<evidence type="ECO:0000256" key="1">
    <source>
        <dbReference type="SAM" id="Phobius"/>
    </source>
</evidence>
<accession>A0A0Q3H4U4</accession>
<gene>
    <name evidence="2" type="ORF">BRADI_1g34984v3</name>
</gene>
<dbReference type="AlphaFoldDB" id="A0A0Q3H4U4"/>
<evidence type="ECO:0000313" key="4">
    <source>
        <dbReference type="Proteomes" id="UP000008810"/>
    </source>
</evidence>
<keyword evidence="1" id="KW-0812">Transmembrane</keyword>
<proteinExistence type="predicted"/>
<dbReference type="Proteomes" id="UP000008810">
    <property type="component" value="Chromosome 1"/>
</dbReference>
<reference evidence="2" key="2">
    <citation type="submission" date="2017-06" db="EMBL/GenBank/DDBJ databases">
        <title>WGS assembly of Brachypodium distachyon.</title>
        <authorList>
            <consortium name="The International Brachypodium Initiative"/>
            <person name="Lucas S."/>
            <person name="Harmon-Smith M."/>
            <person name="Lail K."/>
            <person name="Tice H."/>
            <person name="Grimwood J."/>
            <person name="Bruce D."/>
            <person name="Barry K."/>
            <person name="Shu S."/>
            <person name="Lindquist E."/>
            <person name="Wang M."/>
            <person name="Pitluck S."/>
            <person name="Vogel J.P."/>
            <person name="Garvin D.F."/>
            <person name="Mockler T.C."/>
            <person name="Schmutz J."/>
            <person name="Rokhsar D."/>
            <person name="Bevan M.W."/>
        </authorList>
    </citation>
    <scope>NUCLEOTIDE SEQUENCE</scope>
    <source>
        <strain evidence="2">Bd21</strain>
    </source>
</reference>
<keyword evidence="1" id="KW-0472">Membrane</keyword>
<dbReference type="InParanoid" id="A0A0Q3H4U4"/>
<dbReference type="EnsemblPlants" id="KQK17517">
    <property type="protein sequence ID" value="KQK17517"/>
    <property type="gene ID" value="BRADI_1g34984v3"/>
</dbReference>
<keyword evidence="4" id="KW-1185">Reference proteome</keyword>
<sequence>MTLFDMATRVCICPYAAFGTSGLYIVIFVLQAEFFAKKKLQAELQTHKNYSWSELFSMVVWSNRRRFYWQGPRKTYSGWQINELEKDMVNLELFLSCHTNLHMYNTFEGHEHLQYISIRTLEMIEMGSSATLVGTPQFRTVRMYYMFTSQLPLWPDMSMEHCTSQGSLVKSFC</sequence>
<name>A0A0Q3H4U4_BRADI</name>
<dbReference type="Gramene" id="KQK17517">
    <property type="protein sequence ID" value="KQK17517"/>
    <property type="gene ID" value="BRADI_1g34984v3"/>
</dbReference>
<protein>
    <submittedName>
        <fullName evidence="2 3">Uncharacterized protein</fullName>
    </submittedName>
</protein>
<keyword evidence="1" id="KW-1133">Transmembrane helix</keyword>
<reference evidence="3" key="3">
    <citation type="submission" date="2018-08" db="UniProtKB">
        <authorList>
            <consortium name="EnsemblPlants"/>
        </authorList>
    </citation>
    <scope>IDENTIFICATION</scope>
    <source>
        <strain evidence="3">cv. Bd21</strain>
    </source>
</reference>
<organism evidence="2">
    <name type="scientific">Brachypodium distachyon</name>
    <name type="common">Purple false brome</name>
    <name type="synonym">Trachynia distachya</name>
    <dbReference type="NCBI Taxonomy" id="15368"/>
    <lineage>
        <taxon>Eukaryota</taxon>
        <taxon>Viridiplantae</taxon>
        <taxon>Streptophyta</taxon>
        <taxon>Embryophyta</taxon>
        <taxon>Tracheophyta</taxon>
        <taxon>Spermatophyta</taxon>
        <taxon>Magnoliopsida</taxon>
        <taxon>Liliopsida</taxon>
        <taxon>Poales</taxon>
        <taxon>Poaceae</taxon>
        <taxon>BOP clade</taxon>
        <taxon>Pooideae</taxon>
        <taxon>Stipodae</taxon>
        <taxon>Brachypodieae</taxon>
        <taxon>Brachypodium</taxon>
    </lineage>
</organism>
<dbReference type="EMBL" id="CM000880">
    <property type="protein sequence ID" value="KQK17517.2"/>
    <property type="molecule type" value="Genomic_DNA"/>
</dbReference>
<reference evidence="2 3" key="1">
    <citation type="journal article" date="2010" name="Nature">
        <title>Genome sequencing and analysis of the model grass Brachypodium distachyon.</title>
        <authorList>
            <consortium name="International Brachypodium Initiative"/>
        </authorList>
    </citation>
    <scope>NUCLEOTIDE SEQUENCE [LARGE SCALE GENOMIC DNA]</scope>
    <source>
        <strain evidence="2 3">Bd21</strain>
    </source>
</reference>